<sequence>MRKSSVLLTLSMVSFNSQALEADLNGLIDLRLGHSHGLDSYVSGGQGKLQHSPGTKFSLGQAALISDLSLTDQVNLIGVLNGFSDEDKSQLGLTELYFRYRGLPDDTGFRQGLKVGLFYPAISLENRARAWSTANTLTPSTMNSWIGEELRATGLEYTAEWLGKFRDKSYDLKLNGTVFFNNDTAGAILSWHGWTQSSRQTVLGEKLEIPHFPALDNALIDQARDSDPFHEEDGKPGYMVSLELSLERRKQIQLGYYDSNTDPYSLTNGQYGWHTRFLFAGINWPVDRNWSLQGQIMSGDTLMQSPQRVDVVNNRFQSAYLSLGWKSGKQRLNARLEEFSVTDRDNTPQDNNNEYGKALTLSYRYQLARQWFMLGEFSWLDSHRPARWYQGITKDQVERLSQIGVRYYF</sequence>
<dbReference type="RefSeq" id="WP_182809344.1">
    <property type="nucleotide sequence ID" value="NZ_JACJFM010000016.1"/>
</dbReference>
<evidence type="ECO:0000256" key="1">
    <source>
        <dbReference type="SAM" id="SignalP"/>
    </source>
</evidence>
<feature type="signal peptide" evidence="1">
    <location>
        <begin position="1"/>
        <end position="19"/>
    </location>
</feature>
<dbReference type="SUPFAM" id="SSF56935">
    <property type="entry name" value="Porins"/>
    <property type="match status" value="1"/>
</dbReference>
<dbReference type="AlphaFoldDB" id="A0A839ITX5"/>
<comment type="caution">
    <text evidence="2">The sequence shown here is derived from an EMBL/GenBank/DDBJ whole genome shotgun (WGS) entry which is preliminary data.</text>
</comment>
<evidence type="ECO:0000313" key="3">
    <source>
        <dbReference type="Proteomes" id="UP000565262"/>
    </source>
</evidence>
<name>A0A839ITX5_9GAMM</name>
<protein>
    <recommendedName>
        <fullName evidence="4">Porin</fullName>
    </recommendedName>
</protein>
<organism evidence="2 3">
    <name type="scientific">Oceanospirillum sediminis</name>
    <dbReference type="NCBI Taxonomy" id="2760088"/>
    <lineage>
        <taxon>Bacteria</taxon>
        <taxon>Pseudomonadati</taxon>
        <taxon>Pseudomonadota</taxon>
        <taxon>Gammaproteobacteria</taxon>
        <taxon>Oceanospirillales</taxon>
        <taxon>Oceanospirillaceae</taxon>
        <taxon>Oceanospirillum</taxon>
    </lineage>
</organism>
<gene>
    <name evidence="2" type="ORF">H4O21_13195</name>
</gene>
<reference evidence="2 3" key="1">
    <citation type="submission" date="2020-08" db="EMBL/GenBank/DDBJ databases">
        <title>Oceanospirillum sp. nov. isolated from marine sediment.</title>
        <authorList>
            <person name="Ji X."/>
        </authorList>
    </citation>
    <scope>NUCLEOTIDE SEQUENCE [LARGE SCALE GENOMIC DNA]</scope>
    <source>
        <strain evidence="2 3">D5</strain>
    </source>
</reference>
<keyword evidence="3" id="KW-1185">Reference proteome</keyword>
<evidence type="ECO:0000313" key="2">
    <source>
        <dbReference type="EMBL" id="MBB1487566.1"/>
    </source>
</evidence>
<dbReference type="Proteomes" id="UP000565262">
    <property type="component" value="Unassembled WGS sequence"/>
</dbReference>
<accession>A0A839ITX5</accession>
<proteinExistence type="predicted"/>
<feature type="chain" id="PRO_5032690726" description="Porin" evidence="1">
    <location>
        <begin position="20"/>
        <end position="409"/>
    </location>
</feature>
<evidence type="ECO:0008006" key="4">
    <source>
        <dbReference type="Google" id="ProtNLM"/>
    </source>
</evidence>
<dbReference type="EMBL" id="JACJFM010000016">
    <property type="protein sequence ID" value="MBB1487566.1"/>
    <property type="molecule type" value="Genomic_DNA"/>
</dbReference>
<keyword evidence="1" id="KW-0732">Signal</keyword>